<reference evidence="1" key="1">
    <citation type="journal article" date="2022" name="Int. J. Mol. Sci.">
        <title>Draft Genome of Tanacetum Coccineum: Genomic Comparison of Closely Related Tanacetum-Family Plants.</title>
        <authorList>
            <person name="Yamashiro T."/>
            <person name="Shiraishi A."/>
            <person name="Nakayama K."/>
            <person name="Satake H."/>
        </authorList>
    </citation>
    <scope>NUCLEOTIDE SEQUENCE</scope>
</reference>
<accession>A0ABQ4X4T3</accession>
<proteinExistence type="predicted"/>
<reference evidence="1" key="2">
    <citation type="submission" date="2022-01" db="EMBL/GenBank/DDBJ databases">
        <authorList>
            <person name="Yamashiro T."/>
            <person name="Shiraishi A."/>
            <person name="Satake H."/>
            <person name="Nakayama K."/>
        </authorList>
    </citation>
    <scope>NUCLEOTIDE SEQUENCE</scope>
</reference>
<sequence>MVVAAPPNAPLSCDKPQTERTVVVRAVVVIGWCRGGCGCGVVVSWVKAAAVDGGDGEDGRLWLPEGGGVEARGCGDRIDRRMRSIFGFGRKSPPEKFSGGGGVVAGGGGWPEEGGCRTWERREGECVCL</sequence>
<protein>
    <submittedName>
        <fullName evidence="1">Uncharacterized protein</fullName>
    </submittedName>
</protein>
<evidence type="ECO:0000313" key="2">
    <source>
        <dbReference type="Proteomes" id="UP001151760"/>
    </source>
</evidence>
<gene>
    <name evidence="1" type="ORF">Tco_0655013</name>
</gene>
<keyword evidence="2" id="KW-1185">Reference proteome</keyword>
<organism evidence="1 2">
    <name type="scientific">Tanacetum coccineum</name>
    <dbReference type="NCBI Taxonomy" id="301880"/>
    <lineage>
        <taxon>Eukaryota</taxon>
        <taxon>Viridiplantae</taxon>
        <taxon>Streptophyta</taxon>
        <taxon>Embryophyta</taxon>
        <taxon>Tracheophyta</taxon>
        <taxon>Spermatophyta</taxon>
        <taxon>Magnoliopsida</taxon>
        <taxon>eudicotyledons</taxon>
        <taxon>Gunneridae</taxon>
        <taxon>Pentapetalae</taxon>
        <taxon>asterids</taxon>
        <taxon>campanulids</taxon>
        <taxon>Asterales</taxon>
        <taxon>Asteraceae</taxon>
        <taxon>Asteroideae</taxon>
        <taxon>Anthemideae</taxon>
        <taxon>Anthemidinae</taxon>
        <taxon>Tanacetum</taxon>
    </lineage>
</organism>
<dbReference type="EMBL" id="BQNB010009207">
    <property type="protein sequence ID" value="GJS60229.1"/>
    <property type="molecule type" value="Genomic_DNA"/>
</dbReference>
<dbReference type="Proteomes" id="UP001151760">
    <property type="component" value="Unassembled WGS sequence"/>
</dbReference>
<name>A0ABQ4X4T3_9ASTR</name>
<evidence type="ECO:0000313" key="1">
    <source>
        <dbReference type="EMBL" id="GJS60229.1"/>
    </source>
</evidence>
<comment type="caution">
    <text evidence="1">The sequence shown here is derived from an EMBL/GenBank/DDBJ whole genome shotgun (WGS) entry which is preliminary data.</text>
</comment>